<comment type="similarity">
    <text evidence="1">Belongs to the caleosin family.</text>
</comment>
<feature type="region of interest" description="Disordered" evidence="2">
    <location>
        <begin position="86"/>
        <end position="108"/>
    </location>
</feature>
<evidence type="ECO:0000256" key="3">
    <source>
        <dbReference type="SAM" id="Phobius"/>
    </source>
</evidence>
<dbReference type="InterPro" id="IPR007736">
    <property type="entry name" value="Caleosin-related"/>
</dbReference>
<feature type="transmembrane region" description="Helical" evidence="3">
    <location>
        <begin position="159"/>
        <end position="180"/>
    </location>
</feature>
<evidence type="ECO:0000256" key="2">
    <source>
        <dbReference type="SAM" id="MobiDB-lite"/>
    </source>
</evidence>
<dbReference type="Pfam" id="PF05042">
    <property type="entry name" value="Caleosin"/>
    <property type="match status" value="1"/>
</dbReference>
<reference evidence="4" key="1">
    <citation type="journal article" date="2020" name="Stud. Mycol.">
        <title>101 Dothideomycetes genomes: a test case for predicting lifestyles and emergence of pathogens.</title>
        <authorList>
            <person name="Haridas S."/>
            <person name="Albert R."/>
            <person name="Binder M."/>
            <person name="Bloem J."/>
            <person name="Labutti K."/>
            <person name="Salamov A."/>
            <person name="Andreopoulos B."/>
            <person name="Baker S."/>
            <person name="Barry K."/>
            <person name="Bills G."/>
            <person name="Bluhm B."/>
            <person name="Cannon C."/>
            <person name="Castanera R."/>
            <person name="Culley D."/>
            <person name="Daum C."/>
            <person name="Ezra D."/>
            <person name="Gonzalez J."/>
            <person name="Henrissat B."/>
            <person name="Kuo A."/>
            <person name="Liang C."/>
            <person name="Lipzen A."/>
            <person name="Lutzoni F."/>
            <person name="Magnuson J."/>
            <person name="Mondo S."/>
            <person name="Nolan M."/>
            <person name="Ohm R."/>
            <person name="Pangilinan J."/>
            <person name="Park H.-J."/>
            <person name="Ramirez L."/>
            <person name="Alfaro M."/>
            <person name="Sun H."/>
            <person name="Tritt A."/>
            <person name="Yoshinaga Y."/>
            <person name="Zwiers L.-H."/>
            <person name="Turgeon B."/>
            <person name="Goodwin S."/>
            <person name="Spatafora J."/>
            <person name="Crous P."/>
            <person name="Grigoriev I."/>
        </authorList>
    </citation>
    <scope>NUCLEOTIDE SEQUENCE</scope>
    <source>
        <strain evidence="4">CBS 161.51</strain>
    </source>
</reference>
<feature type="transmembrane region" description="Helical" evidence="3">
    <location>
        <begin position="253"/>
        <end position="271"/>
    </location>
</feature>
<keyword evidence="3" id="KW-1133">Transmembrane helix</keyword>
<evidence type="ECO:0000313" key="4">
    <source>
        <dbReference type="EMBL" id="KAF1944355.1"/>
    </source>
</evidence>
<feature type="region of interest" description="Disordered" evidence="2">
    <location>
        <begin position="28"/>
        <end position="56"/>
    </location>
</feature>
<protein>
    <submittedName>
        <fullName evidence="4">Caleosin-domain-containing protein</fullName>
    </submittedName>
</protein>
<dbReference type="Proteomes" id="UP000800038">
    <property type="component" value="Unassembled WGS sequence"/>
</dbReference>
<dbReference type="PANTHER" id="PTHR31495:SF0">
    <property type="entry name" value="BINDING PROTEIN CALEOSIN, PUTATIVE (AFU_ORTHOLOGUE AFUA_5G13750)-RELATED"/>
    <property type="match status" value="1"/>
</dbReference>
<dbReference type="OrthoDB" id="640742at2759"/>
<name>A0A6A5SUM7_9PLEO</name>
<dbReference type="GO" id="GO:0005509">
    <property type="term" value="F:calcium ion binding"/>
    <property type="evidence" value="ECO:0007669"/>
    <property type="project" value="TreeGrafter"/>
</dbReference>
<evidence type="ECO:0000256" key="1">
    <source>
        <dbReference type="ARBA" id="ARBA00006765"/>
    </source>
</evidence>
<dbReference type="PANTHER" id="PTHR31495">
    <property type="entry name" value="PEROXYGENASE 3-RELATED"/>
    <property type="match status" value="1"/>
</dbReference>
<proteinExistence type="inferred from homology"/>
<accession>A0A6A5SUM7</accession>
<gene>
    <name evidence="4" type="ORF">EJ02DRAFT_420433</name>
</gene>
<dbReference type="EMBL" id="ML976017">
    <property type="protein sequence ID" value="KAF1944355.1"/>
    <property type="molecule type" value="Genomic_DNA"/>
</dbReference>
<dbReference type="GO" id="GO:0004497">
    <property type="term" value="F:monooxygenase activity"/>
    <property type="evidence" value="ECO:0007669"/>
    <property type="project" value="TreeGrafter"/>
</dbReference>
<organism evidence="4 5">
    <name type="scientific">Clathrospora elynae</name>
    <dbReference type="NCBI Taxonomy" id="706981"/>
    <lineage>
        <taxon>Eukaryota</taxon>
        <taxon>Fungi</taxon>
        <taxon>Dikarya</taxon>
        <taxon>Ascomycota</taxon>
        <taxon>Pezizomycotina</taxon>
        <taxon>Dothideomycetes</taxon>
        <taxon>Pleosporomycetidae</taxon>
        <taxon>Pleosporales</taxon>
        <taxon>Diademaceae</taxon>
        <taxon>Clathrospora</taxon>
    </lineage>
</organism>
<keyword evidence="3" id="KW-0812">Transmembrane</keyword>
<evidence type="ECO:0000313" key="5">
    <source>
        <dbReference type="Proteomes" id="UP000800038"/>
    </source>
</evidence>
<keyword evidence="3" id="KW-0472">Membrane</keyword>
<keyword evidence="5" id="KW-1185">Reference proteome</keyword>
<feature type="compositionally biased region" description="Basic and acidic residues" evidence="2">
    <location>
        <begin position="31"/>
        <end position="45"/>
    </location>
</feature>
<sequence>MTMHINILSARVSFNFMDNKRAVGALNSTDAVDRDEKNEGSRDHSTSSSDKTMTYEDSEFAQVEKFGWIEGVGDICNVTLREGNDKSGISRRQKIEPGPSSNSPTNLRPGTSMALVNCHGFQNNPNTRRSTLRRHCDFWDTDQDGVIYPWDIFKGFRKLGFNIALCLWAAVTMAICSSYSTQTSYLPHPFFAINLENINRNRHGSTTGAYDLDAELDMRRFDAVFEKYADGKDYLTWRTMYKVWVGQCCANDFFGWFAGGLEWIAMYILLWPQDGKMRKDDIRGVYDGTIFWKIAEARAQAQRLQGDDL</sequence>
<feature type="compositionally biased region" description="Polar residues" evidence="2">
    <location>
        <begin position="99"/>
        <end position="108"/>
    </location>
</feature>
<dbReference type="AlphaFoldDB" id="A0A6A5SUM7"/>